<dbReference type="Proteomes" id="UP000295763">
    <property type="component" value="Unassembled WGS sequence"/>
</dbReference>
<dbReference type="RefSeq" id="WP_131977518.1">
    <property type="nucleotide sequence ID" value="NZ_SLYB01000018.1"/>
</dbReference>
<protein>
    <submittedName>
        <fullName evidence="2">Uncharacterized protein</fullName>
    </submittedName>
</protein>
<accession>A0A4R2SY87</accession>
<name>A0A4R2SY87_9PAST</name>
<sequence>MDILALIFGIILFGVVWHFFIRMRCPDCNSTNITEEGYKEIDRYLARKRVTEKMASGKTRERYINCTMSKRKYFYTCDECKTEWTKIKKVELS</sequence>
<keyword evidence="1" id="KW-0812">Transmembrane</keyword>
<dbReference type="AlphaFoldDB" id="A0A4R2SY87"/>
<evidence type="ECO:0000313" key="3">
    <source>
        <dbReference type="Proteomes" id="UP000295763"/>
    </source>
</evidence>
<evidence type="ECO:0000256" key="1">
    <source>
        <dbReference type="SAM" id="Phobius"/>
    </source>
</evidence>
<organism evidence="2 3">
    <name type="scientific">Cricetibacter osteomyelitidis</name>
    <dbReference type="NCBI Taxonomy" id="1521931"/>
    <lineage>
        <taxon>Bacteria</taxon>
        <taxon>Pseudomonadati</taxon>
        <taxon>Pseudomonadota</taxon>
        <taxon>Gammaproteobacteria</taxon>
        <taxon>Pasteurellales</taxon>
        <taxon>Pasteurellaceae</taxon>
        <taxon>Cricetibacter</taxon>
    </lineage>
</organism>
<evidence type="ECO:0000313" key="2">
    <source>
        <dbReference type="EMBL" id="TCP93454.1"/>
    </source>
</evidence>
<proteinExistence type="predicted"/>
<dbReference type="OrthoDB" id="7107977at2"/>
<feature type="transmembrane region" description="Helical" evidence="1">
    <location>
        <begin position="6"/>
        <end position="23"/>
    </location>
</feature>
<keyword evidence="1" id="KW-0472">Membrane</keyword>
<keyword evidence="1" id="KW-1133">Transmembrane helix</keyword>
<keyword evidence="3" id="KW-1185">Reference proteome</keyword>
<reference evidence="2 3" key="1">
    <citation type="submission" date="2019-03" db="EMBL/GenBank/DDBJ databases">
        <title>Genomic Encyclopedia of Type Strains, Phase IV (KMG-IV): sequencing the most valuable type-strain genomes for metagenomic binning, comparative biology and taxonomic classification.</title>
        <authorList>
            <person name="Goeker M."/>
        </authorList>
    </citation>
    <scope>NUCLEOTIDE SEQUENCE [LARGE SCALE GENOMIC DNA]</scope>
    <source>
        <strain evidence="2 3">DSM 28404</strain>
    </source>
</reference>
<comment type="caution">
    <text evidence="2">The sequence shown here is derived from an EMBL/GenBank/DDBJ whole genome shotgun (WGS) entry which is preliminary data.</text>
</comment>
<dbReference type="EMBL" id="SLYB01000018">
    <property type="protein sequence ID" value="TCP93454.1"/>
    <property type="molecule type" value="Genomic_DNA"/>
</dbReference>
<gene>
    <name evidence="2" type="ORF">EDC44_1183</name>
</gene>